<name>A0A139AH20_GONPJ</name>
<feature type="compositionally biased region" description="Polar residues" evidence="1">
    <location>
        <begin position="1"/>
        <end position="10"/>
    </location>
</feature>
<organism evidence="2 3">
    <name type="scientific">Gonapodya prolifera (strain JEL478)</name>
    <name type="common">Monoblepharis prolifera</name>
    <dbReference type="NCBI Taxonomy" id="1344416"/>
    <lineage>
        <taxon>Eukaryota</taxon>
        <taxon>Fungi</taxon>
        <taxon>Fungi incertae sedis</taxon>
        <taxon>Chytridiomycota</taxon>
        <taxon>Chytridiomycota incertae sedis</taxon>
        <taxon>Monoblepharidomycetes</taxon>
        <taxon>Monoblepharidales</taxon>
        <taxon>Gonapodyaceae</taxon>
        <taxon>Gonapodya</taxon>
    </lineage>
</organism>
<keyword evidence="3" id="KW-1185">Reference proteome</keyword>
<evidence type="ECO:0000256" key="1">
    <source>
        <dbReference type="SAM" id="MobiDB-lite"/>
    </source>
</evidence>
<dbReference type="EMBL" id="KQ965760">
    <property type="protein sequence ID" value="KXS15713.1"/>
    <property type="molecule type" value="Genomic_DNA"/>
</dbReference>
<dbReference type="Proteomes" id="UP000070544">
    <property type="component" value="Unassembled WGS sequence"/>
</dbReference>
<proteinExistence type="predicted"/>
<protein>
    <submittedName>
        <fullName evidence="2">Uncharacterized protein</fullName>
    </submittedName>
</protein>
<feature type="region of interest" description="Disordered" evidence="1">
    <location>
        <begin position="1"/>
        <end position="32"/>
    </location>
</feature>
<feature type="non-terminal residue" evidence="2">
    <location>
        <position position="1"/>
    </location>
</feature>
<evidence type="ECO:0000313" key="2">
    <source>
        <dbReference type="EMBL" id="KXS15713.1"/>
    </source>
</evidence>
<dbReference type="AlphaFoldDB" id="A0A139AH20"/>
<evidence type="ECO:0000313" key="3">
    <source>
        <dbReference type="Proteomes" id="UP000070544"/>
    </source>
</evidence>
<accession>A0A139AH20</accession>
<sequence>MTSIKTTDTLTPDPGHDGRATSEFRDADNDYSPAITLVEPVPEPSTIGGTMEKVSGTIQEALGNAFSTPDLVNKGRFLKAEGEARIEAAKLLERGQYDPSGHEADSDLHRPGGTINITTSIPPNPTSENTSYIPAATADSGPTLLLKVPPEPKNVNTTSTVCRNDVTMPSTDPATLITVHYDKLDTPSGPQPVRVVNVHTSPNAHFPPNVPFEPDNSDPSHYTLDVPLKSQVSAFVEGAALAGAGGTGSGLTSMEPPVVPPEASVEAEREAARAYGDWAVTKTDEGNATVAERKVPAAVDMDLQGAKIPEE</sequence>
<dbReference type="OrthoDB" id="9999611at2759"/>
<feature type="compositionally biased region" description="Basic and acidic residues" evidence="1">
    <location>
        <begin position="14"/>
        <end position="28"/>
    </location>
</feature>
<gene>
    <name evidence="2" type="ORF">M427DRAFT_56545</name>
</gene>
<reference evidence="2 3" key="1">
    <citation type="journal article" date="2015" name="Genome Biol. Evol.">
        <title>Phylogenomic analyses indicate that early fungi evolved digesting cell walls of algal ancestors of land plants.</title>
        <authorList>
            <person name="Chang Y."/>
            <person name="Wang S."/>
            <person name="Sekimoto S."/>
            <person name="Aerts A.L."/>
            <person name="Choi C."/>
            <person name="Clum A."/>
            <person name="LaButti K.M."/>
            <person name="Lindquist E.A."/>
            <person name="Yee Ngan C."/>
            <person name="Ohm R.A."/>
            <person name="Salamov A.A."/>
            <person name="Grigoriev I.V."/>
            <person name="Spatafora J.W."/>
            <person name="Berbee M.L."/>
        </authorList>
    </citation>
    <scope>NUCLEOTIDE SEQUENCE [LARGE SCALE GENOMIC DNA]</scope>
    <source>
        <strain evidence="2 3">JEL478</strain>
    </source>
</reference>